<protein>
    <submittedName>
        <fullName evidence="1">Uncharacterized protein</fullName>
    </submittedName>
</protein>
<dbReference type="PANTHER" id="PTHR21580:SF61">
    <property type="entry name" value="AT18965P"/>
    <property type="match status" value="1"/>
</dbReference>
<dbReference type="VEuPathDB" id="VectorBase:SCAU007656"/>
<keyword evidence="2" id="KW-1185">Reference proteome</keyword>
<dbReference type="Pfam" id="PF07004">
    <property type="entry name" value="SHIPPO-rpt"/>
    <property type="match status" value="5"/>
</dbReference>
<reference evidence="1" key="1">
    <citation type="submission" date="2020-05" db="UniProtKB">
        <authorList>
            <consortium name="EnsemblMetazoa"/>
        </authorList>
    </citation>
    <scope>IDENTIFICATION</scope>
    <source>
        <strain evidence="1">USDA</strain>
    </source>
</reference>
<dbReference type="PANTHER" id="PTHR21580">
    <property type="entry name" value="SHIPPO-1-RELATED"/>
    <property type="match status" value="1"/>
</dbReference>
<sequence length="225" mass="24593">MAFAGPGPIYSLPSTIGYENHDQRKLRMPQYSFGARTKMTNKNVVPGPSYNVSALTRYGPHKPCAFSLAPRTLIKGIIIGPGPASYDLDKSRYISSNSPPSYSIGRRTTISSRSICPGPNAYGIRDRFAKPAAPAFSIGMRTSLKSKSMSPGPANYSPAHLRTYLPRAPEYTLGPRTMFHTKLFGPAANAYDRINYKPGKSAPQYSFGVRHSQRAPPMIVACDNM</sequence>
<name>A0A1I8PFJ4_STOCA</name>
<dbReference type="OrthoDB" id="429991at2759"/>
<dbReference type="EnsemblMetazoa" id="SCAU007656-RA">
    <property type="protein sequence ID" value="SCAU007656-PA"/>
    <property type="gene ID" value="SCAU007656"/>
</dbReference>
<dbReference type="AlphaFoldDB" id="A0A1I8PFJ4"/>
<dbReference type="InterPro" id="IPR051291">
    <property type="entry name" value="CIMAP"/>
</dbReference>
<dbReference type="KEGG" id="scac:106085573"/>
<evidence type="ECO:0000313" key="1">
    <source>
        <dbReference type="EnsemblMetazoa" id="SCAU007656-PA"/>
    </source>
</evidence>
<dbReference type="InterPro" id="IPR010736">
    <property type="entry name" value="SHIPPO-rpt"/>
</dbReference>
<gene>
    <name evidence="1" type="primary">106085573</name>
</gene>
<dbReference type="GO" id="GO:0005856">
    <property type="term" value="C:cytoskeleton"/>
    <property type="evidence" value="ECO:0007669"/>
    <property type="project" value="TreeGrafter"/>
</dbReference>
<dbReference type="Proteomes" id="UP000095300">
    <property type="component" value="Unassembled WGS sequence"/>
</dbReference>
<evidence type="ECO:0000313" key="2">
    <source>
        <dbReference type="Proteomes" id="UP000095300"/>
    </source>
</evidence>
<organism evidence="1 2">
    <name type="scientific">Stomoxys calcitrans</name>
    <name type="common">Stable fly</name>
    <name type="synonym">Conops calcitrans</name>
    <dbReference type="NCBI Taxonomy" id="35570"/>
    <lineage>
        <taxon>Eukaryota</taxon>
        <taxon>Metazoa</taxon>
        <taxon>Ecdysozoa</taxon>
        <taxon>Arthropoda</taxon>
        <taxon>Hexapoda</taxon>
        <taxon>Insecta</taxon>
        <taxon>Pterygota</taxon>
        <taxon>Neoptera</taxon>
        <taxon>Endopterygota</taxon>
        <taxon>Diptera</taxon>
        <taxon>Brachycera</taxon>
        <taxon>Muscomorpha</taxon>
        <taxon>Muscoidea</taxon>
        <taxon>Muscidae</taxon>
        <taxon>Stomoxys</taxon>
    </lineage>
</organism>
<proteinExistence type="predicted"/>
<dbReference type="STRING" id="35570.A0A1I8PFJ4"/>
<accession>A0A1I8PFJ4</accession>